<dbReference type="InterPro" id="IPR029494">
    <property type="entry name" value="DarT"/>
</dbReference>
<comment type="caution">
    <text evidence="8">The sequence shown here is derived from an EMBL/GenBank/DDBJ whole genome shotgun (WGS) entry which is preliminary data.</text>
</comment>
<evidence type="ECO:0000313" key="9">
    <source>
        <dbReference type="Proteomes" id="UP000724149"/>
    </source>
</evidence>
<feature type="active site" description="Proton acceptor" evidence="6">
    <location>
        <position position="53"/>
    </location>
</feature>
<keyword evidence="1 6" id="KW-1277">Toxin-antitoxin system</keyword>
<evidence type="ECO:0000256" key="2">
    <source>
        <dbReference type="ARBA" id="ARBA00022676"/>
    </source>
</evidence>
<feature type="binding site" evidence="6">
    <location>
        <position position="53"/>
    </location>
    <ligand>
        <name>NAD(+)</name>
        <dbReference type="ChEBI" id="CHEBI:57540"/>
    </ligand>
</feature>
<comment type="catalytic activity">
    <reaction evidence="6">
        <text>a thymidine in DNA + NAD(+) = an N-(ADP-alpha-D-ribosyl)-thymidine in DNA + nicotinamide + H(+)</text>
        <dbReference type="Rhea" id="RHEA:71651"/>
        <dbReference type="Rhea" id="RHEA-COMP:13556"/>
        <dbReference type="Rhea" id="RHEA-COMP:18051"/>
        <dbReference type="ChEBI" id="CHEBI:15378"/>
        <dbReference type="ChEBI" id="CHEBI:17154"/>
        <dbReference type="ChEBI" id="CHEBI:57540"/>
        <dbReference type="ChEBI" id="CHEBI:137386"/>
        <dbReference type="ChEBI" id="CHEBI:191199"/>
    </reaction>
</comment>
<evidence type="ECO:0000256" key="1">
    <source>
        <dbReference type="ARBA" id="ARBA00022649"/>
    </source>
</evidence>
<dbReference type="PROSITE" id="PS52018">
    <property type="entry name" value="DART"/>
    <property type="match status" value="1"/>
</dbReference>
<dbReference type="RefSeq" id="WP_204721852.1">
    <property type="nucleotide sequence ID" value="NZ_JACSNR010000011.1"/>
</dbReference>
<evidence type="ECO:0000256" key="6">
    <source>
        <dbReference type="PROSITE-ProRule" id="PRU01362"/>
    </source>
</evidence>
<evidence type="ECO:0000256" key="5">
    <source>
        <dbReference type="ARBA" id="ARBA00023125"/>
    </source>
</evidence>
<evidence type="ECO:0000256" key="4">
    <source>
        <dbReference type="ARBA" id="ARBA00022695"/>
    </source>
</evidence>
<dbReference type="Proteomes" id="UP000724149">
    <property type="component" value="Unassembled WGS sequence"/>
</dbReference>
<comment type="caution">
    <text evidence="6">Lacks conserved residue(s) required for the propagation of feature annotation.</text>
</comment>
<reference evidence="8 9" key="1">
    <citation type="journal article" date="2021" name="Sci. Rep.">
        <title>The distribution of antibiotic resistance genes in chicken gut microbiota commensals.</title>
        <authorList>
            <person name="Juricova H."/>
            <person name="Matiasovicova J."/>
            <person name="Kubasova T."/>
            <person name="Cejkova D."/>
            <person name="Rychlik I."/>
        </authorList>
    </citation>
    <scope>NUCLEOTIDE SEQUENCE [LARGE SCALE GENOMIC DNA]</scope>
    <source>
        <strain evidence="8 9">An564</strain>
    </source>
</reference>
<protein>
    <submittedName>
        <fullName evidence="8">DUF4433 domain-containing protein</fullName>
    </submittedName>
</protein>
<gene>
    <name evidence="8" type="ORF">H9X81_10560</name>
</gene>
<proteinExistence type="inferred from homology"/>
<evidence type="ECO:0000259" key="7">
    <source>
        <dbReference type="PROSITE" id="PS52018"/>
    </source>
</evidence>
<feature type="domain" description="DarT" evidence="7">
    <location>
        <begin position="8"/>
        <end position="205"/>
    </location>
</feature>
<keyword evidence="5 6" id="KW-0238">DNA-binding</keyword>
<keyword evidence="3 6" id="KW-0808">Transferase</keyword>
<sequence length="205" mass="23923">MAAPSQGKLLYHITHIRNIPSIVNNGLLSRKELMERGLIDFEDIADHQILEKRDQYSVILSSCVPFHFFVKNPFDGRVCKKYGSENMAIIAVRRELYKTKELYIIPSHPLDREHPEVLSYEDGIKRIRWDILDNTADRNYHDEVVRKNCMAECLSPSPIDVSDFFAIYVKNKTAKEKLVELLVEQCDFNLLCKYVHIDIGEYMFP</sequence>
<accession>A0ABS2GRJ7</accession>
<keyword evidence="4 6" id="KW-0548">Nucleotidyltransferase</keyword>
<feature type="binding site" evidence="6">
    <location>
        <begin position="12"/>
        <end position="14"/>
    </location>
    <ligand>
        <name>NAD(+)</name>
        <dbReference type="ChEBI" id="CHEBI:57540"/>
    </ligand>
</feature>
<organism evidence="8 9">
    <name type="scientific">Hydrogenoanaerobacterium saccharovorans</name>
    <dbReference type="NCBI Taxonomy" id="474960"/>
    <lineage>
        <taxon>Bacteria</taxon>
        <taxon>Bacillati</taxon>
        <taxon>Bacillota</taxon>
        <taxon>Clostridia</taxon>
        <taxon>Eubacteriales</taxon>
        <taxon>Oscillospiraceae</taxon>
        <taxon>Hydrogenoanaerobacterium</taxon>
    </lineage>
</organism>
<comment type="similarity">
    <text evidence="6">Belongs to the DarT ADP-ribosyltransferase family.</text>
</comment>
<evidence type="ECO:0000313" key="8">
    <source>
        <dbReference type="EMBL" id="MBM6924125.1"/>
    </source>
</evidence>
<name>A0ABS2GRJ7_9FIRM</name>
<dbReference type="EMBL" id="JACSNR010000011">
    <property type="protein sequence ID" value="MBM6924125.1"/>
    <property type="molecule type" value="Genomic_DNA"/>
</dbReference>
<evidence type="ECO:0000256" key="3">
    <source>
        <dbReference type="ARBA" id="ARBA00022679"/>
    </source>
</evidence>
<dbReference type="Pfam" id="PF14487">
    <property type="entry name" value="DarT"/>
    <property type="match status" value="1"/>
</dbReference>
<feature type="active site" evidence="6">
    <location>
        <position position="152"/>
    </location>
</feature>
<keyword evidence="9" id="KW-1185">Reference proteome</keyword>
<keyword evidence="2 6" id="KW-0328">Glycosyltransferase</keyword>